<evidence type="ECO:0000313" key="2">
    <source>
        <dbReference type="Proteomes" id="UP000712600"/>
    </source>
</evidence>
<gene>
    <name evidence="1" type="ORF">F2Q69_00001969</name>
</gene>
<sequence>MWEKILKPSYPSLKLGGKGKGLGCYHISATLSPPSLSTYTQTEMKSRDTSLVLRRLRPLAGSFRYYPYTRTFSGKEDIKAEVMRLGVEFSVHVAKSMLLLCDDIPTLSWFCYMLWKGVIRGQNHVLERLLRVMHFVYSKYIKPKRTATSQDCGNSVQWELIRNTWKHFADGVIILNRFDWFLRRNITYFDERQLSSAIDKYKQQVLEKLDDKLRSLSEVNGFAKVTIESNLSALWKSLFDDGETISRAVESRFLRDLFMPIFRKPLPRDILAMPVVSSPYILGKNFETEELKEESVRLGVELSLYVAQSMFSLCDDIRTMLWFCYRLWRDAKAGAINEGHVMDRLLLVMHYVYTKYIKPTNGVYQIDGNNSARWGVMWETDKIIGYQFRMLNCTVYLLKAGGTCGREATSSPVEEGVKKLVETLECVRSVSEAYGFARDAMETDILDMWKSLFDTEAKEARHTLRAIKQGIIHDLFLPLFNEAP</sequence>
<dbReference type="InterPro" id="IPR009568">
    <property type="entry name" value="DUF1184"/>
</dbReference>
<comment type="caution">
    <text evidence="1">The sequence shown here is derived from an EMBL/GenBank/DDBJ whole genome shotgun (WGS) entry which is preliminary data.</text>
</comment>
<dbReference type="Pfam" id="PF06683">
    <property type="entry name" value="DUF1184"/>
    <property type="match status" value="2"/>
</dbReference>
<accession>A0A8S9NUD3</accession>
<dbReference type="EMBL" id="QGKX02001521">
    <property type="protein sequence ID" value="KAF3508604.1"/>
    <property type="molecule type" value="Genomic_DNA"/>
</dbReference>
<evidence type="ECO:0000313" key="1">
    <source>
        <dbReference type="EMBL" id="KAF3508604.1"/>
    </source>
</evidence>
<protein>
    <submittedName>
        <fullName evidence="1">Uncharacterized protein</fullName>
    </submittedName>
</protein>
<dbReference type="AlphaFoldDB" id="A0A8S9NUD3"/>
<name>A0A8S9NUD3_BRACR</name>
<dbReference type="Proteomes" id="UP000712600">
    <property type="component" value="Unassembled WGS sequence"/>
</dbReference>
<reference evidence="1" key="1">
    <citation type="submission" date="2019-12" db="EMBL/GenBank/DDBJ databases">
        <title>Genome sequencing and annotation of Brassica cretica.</title>
        <authorList>
            <person name="Studholme D.J."/>
            <person name="Sarris P."/>
        </authorList>
    </citation>
    <scope>NUCLEOTIDE SEQUENCE</scope>
    <source>
        <strain evidence="1">PFS-109/04</strain>
        <tissue evidence="1">Leaf</tissue>
    </source>
</reference>
<organism evidence="1 2">
    <name type="scientific">Brassica cretica</name>
    <name type="common">Mustard</name>
    <dbReference type="NCBI Taxonomy" id="69181"/>
    <lineage>
        <taxon>Eukaryota</taxon>
        <taxon>Viridiplantae</taxon>
        <taxon>Streptophyta</taxon>
        <taxon>Embryophyta</taxon>
        <taxon>Tracheophyta</taxon>
        <taxon>Spermatophyta</taxon>
        <taxon>Magnoliopsida</taxon>
        <taxon>eudicotyledons</taxon>
        <taxon>Gunneridae</taxon>
        <taxon>Pentapetalae</taxon>
        <taxon>rosids</taxon>
        <taxon>malvids</taxon>
        <taxon>Brassicales</taxon>
        <taxon>Brassicaceae</taxon>
        <taxon>Brassiceae</taxon>
        <taxon>Brassica</taxon>
    </lineage>
</organism>
<proteinExistence type="predicted"/>